<reference evidence="1" key="1">
    <citation type="journal article" date="2016" name="Sci. Rep.">
        <title>Triclosan Resistome from Metagenome Reveals Diverse Enoyl Acyl Carrier Protein Reductases and Selective Enrichment of Triclosan Resistance Genes.</title>
        <authorList>
            <person name="Khan R."/>
            <person name="Kong H.G."/>
            <person name="Jung Y.H."/>
            <person name="Choi J."/>
            <person name="Baek K.Y."/>
            <person name="Hwang E.C."/>
            <person name="Lee S.W."/>
        </authorList>
    </citation>
    <scope>NUCLEOTIDE SEQUENCE</scope>
</reference>
<name>A0A1C9U4V9_9BACT</name>
<evidence type="ECO:0000313" key="1">
    <source>
        <dbReference type="EMBL" id="AOR51176.1"/>
    </source>
</evidence>
<organism evidence="1">
    <name type="scientific">uncultured bacterium pAM1</name>
    <dbReference type="NCBI Taxonomy" id="1781153"/>
    <lineage>
        <taxon>Bacteria</taxon>
        <taxon>environmental samples</taxon>
    </lineage>
</organism>
<accession>A0A1C9U4V9</accession>
<dbReference type="AlphaFoldDB" id="A0A1C9U4V9"/>
<dbReference type="EMBL" id="KT982363">
    <property type="protein sequence ID" value="AOR51176.1"/>
    <property type="molecule type" value="Genomic_DNA"/>
</dbReference>
<protein>
    <submittedName>
        <fullName evidence="1">Uncharacterized protein</fullName>
    </submittedName>
</protein>
<proteinExistence type="predicted"/>
<sequence>MPKTIKDYGEFKPICIDVFALLKSDIRVFLKMRKLIRITQLSEHSE</sequence>